<dbReference type="SUPFAM" id="SSF101690">
    <property type="entry name" value="PAZ domain"/>
    <property type="match status" value="1"/>
</dbReference>
<keyword evidence="2" id="KW-0436">Ligase</keyword>
<dbReference type="PROSITE" id="PS50821">
    <property type="entry name" value="PAZ"/>
    <property type="match status" value="1"/>
</dbReference>
<evidence type="ECO:0000259" key="10">
    <source>
        <dbReference type="PROSITE" id="PS51194"/>
    </source>
</evidence>
<dbReference type="SMART" id="SM00950">
    <property type="entry name" value="Piwi"/>
    <property type="match status" value="1"/>
</dbReference>
<dbReference type="GO" id="GO:0007281">
    <property type="term" value="P:germ cell development"/>
    <property type="evidence" value="ECO:0007669"/>
    <property type="project" value="UniProtKB-ARBA"/>
</dbReference>
<dbReference type="GO" id="GO:0034584">
    <property type="term" value="F:piRNA binding"/>
    <property type="evidence" value="ECO:0007669"/>
    <property type="project" value="UniProtKB-ARBA"/>
</dbReference>
<dbReference type="EMBL" id="CAQQ02095793">
    <property type="status" value="NOT_ANNOTATED_CDS"/>
    <property type="molecule type" value="Genomic_DNA"/>
</dbReference>
<dbReference type="InterPro" id="IPR003165">
    <property type="entry name" value="Piwi"/>
</dbReference>
<dbReference type="Proteomes" id="UP000015102">
    <property type="component" value="Unassembled WGS sequence"/>
</dbReference>
<evidence type="ECO:0000313" key="12">
    <source>
        <dbReference type="Proteomes" id="UP000015102"/>
    </source>
</evidence>
<protein>
    <recommendedName>
        <fullName evidence="13">RNA helicase</fullName>
    </recommendedName>
</protein>
<dbReference type="CDD" id="cd04658">
    <property type="entry name" value="Piwi_piwi-like_Euk"/>
    <property type="match status" value="1"/>
</dbReference>
<dbReference type="PROSITE" id="PS50822">
    <property type="entry name" value="PIWI"/>
    <property type="match status" value="1"/>
</dbReference>
<keyword evidence="3" id="KW-0547">Nucleotide-binding</keyword>
<evidence type="ECO:0000259" key="8">
    <source>
        <dbReference type="PROSITE" id="PS50822"/>
    </source>
</evidence>
<dbReference type="Gene3D" id="3.30.470.20">
    <property type="entry name" value="ATP-grasp fold, B domain"/>
    <property type="match status" value="1"/>
</dbReference>
<dbReference type="Pfam" id="PF02170">
    <property type="entry name" value="PAZ"/>
    <property type="match status" value="1"/>
</dbReference>
<dbReference type="InterPro" id="IPR027417">
    <property type="entry name" value="P-loop_NTPase"/>
</dbReference>
<dbReference type="GO" id="GO:0010526">
    <property type="term" value="P:transposable element silencing"/>
    <property type="evidence" value="ECO:0007669"/>
    <property type="project" value="UniProtKB-ARBA"/>
</dbReference>
<feature type="region of interest" description="Disordered" evidence="6">
    <location>
        <begin position="1258"/>
        <end position="1403"/>
    </location>
</feature>
<dbReference type="Pfam" id="PF00270">
    <property type="entry name" value="DEAD"/>
    <property type="match status" value="1"/>
</dbReference>
<evidence type="ECO:0000259" key="7">
    <source>
        <dbReference type="PROSITE" id="PS50821"/>
    </source>
</evidence>
<dbReference type="SMART" id="SM00949">
    <property type="entry name" value="PAZ"/>
    <property type="match status" value="1"/>
</dbReference>
<feature type="compositionally biased region" description="Gly residues" evidence="6">
    <location>
        <begin position="1388"/>
        <end position="1399"/>
    </location>
</feature>
<evidence type="ECO:0008006" key="13">
    <source>
        <dbReference type="Google" id="ProtNLM"/>
    </source>
</evidence>
<dbReference type="PROSITE" id="PS51194">
    <property type="entry name" value="HELICASE_CTER"/>
    <property type="match status" value="1"/>
</dbReference>
<feature type="domain" description="Helicase ATP-binding" evidence="9">
    <location>
        <begin position="404"/>
        <end position="575"/>
    </location>
</feature>
<dbReference type="InterPro" id="IPR036085">
    <property type="entry name" value="PAZ_dom_sf"/>
</dbReference>
<dbReference type="EnsemblMetazoa" id="MESCA005293-RA">
    <property type="protein sequence ID" value="MESCA005293-PA"/>
    <property type="gene ID" value="MESCA005293"/>
</dbReference>
<dbReference type="Gene3D" id="2.170.260.10">
    <property type="entry name" value="paz domain"/>
    <property type="match status" value="1"/>
</dbReference>
<dbReference type="GO" id="GO:0005524">
    <property type="term" value="F:ATP binding"/>
    <property type="evidence" value="ECO:0007669"/>
    <property type="project" value="UniProtKB-KW"/>
</dbReference>
<dbReference type="GO" id="GO:0000226">
    <property type="term" value="P:microtubule cytoskeleton organization"/>
    <property type="evidence" value="ECO:0007669"/>
    <property type="project" value="TreeGrafter"/>
</dbReference>
<dbReference type="GO" id="GO:0004521">
    <property type="term" value="F:RNA endonuclease activity"/>
    <property type="evidence" value="ECO:0007669"/>
    <property type="project" value="UniProtKB-ARBA"/>
</dbReference>
<dbReference type="InterPro" id="IPR003100">
    <property type="entry name" value="PAZ_dom"/>
</dbReference>
<dbReference type="SMART" id="SM00490">
    <property type="entry name" value="HELICc"/>
    <property type="match status" value="1"/>
</dbReference>
<dbReference type="PANTHER" id="PTHR12241:SF162">
    <property type="entry name" value="TUBULIN MONOGLUTAMYLASE TTLL4"/>
    <property type="match status" value="1"/>
</dbReference>
<feature type="domain" description="Helicase C-terminal" evidence="10">
    <location>
        <begin position="581"/>
        <end position="732"/>
    </location>
</feature>
<dbReference type="EMBL" id="CAQQ02095792">
    <property type="status" value="NOT_ANNOTATED_CDS"/>
    <property type="molecule type" value="Genomic_DNA"/>
</dbReference>
<dbReference type="InterPro" id="IPR004344">
    <property type="entry name" value="TTL/TTLL_fam"/>
</dbReference>
<evidence type="ECO:0000259" key="9">
    <source>
        <dbReference type="PROSITE" id="PS51192"/>
    </source>
</evidence>
<evidence type="ECO:0000256" key="6">
    <source>
        <dbReference type="SAM" id="MobiDB-lite"/>
    </source>
</evidence>
<dbReference type="PROSITE" id="PS51221">
    <property type="entry name" value="TTL"/>
    <property type="match status" value="1"/>
</dbReference>
<dbReference type="PROSITE" id="PS51192">
    <property type="entry name" value="HELICASE_ATP_BIND_1"/>
    <property type="match status" value="1"/>
</dbReference>
<dbReference type="Gene3D" id="3.40.50.300">
    <property type="entry name" value="P-loop containing nucleotide triphosphate hydrolases"/>
    <property type="match status" value="2"/>
</dbReference>
<dbReference type="PANTHER" id="PTHR12241">
    <property type="entry name" value="TUBULIN POLYGLUTAMYLASE"/>
    <property type="match status" value="1"/>
</dbReference>
<keyword evidence="4" id="KW-0378">Hydrolase</keyword>
<dbReference type="GO" id="GO:0016787">
    <property type="term" value="F:hydrolase activity"/>
    <property type="evidence" value="ECO:0007669"/>
    <property type="project" value="UniProtKB-KW"/>
</dbReference>
<dbReference type="GO" id="GO:0140991">
    <property type="term" value="P:piRNA-mediated gene silencing by mRNA destabilization"/>
    <property type="evidence" value="ECO:0007669"/>
    <property type="project" value="UniProtKB-ARBA"/>
</dbReference>
<organism evidence="11 12">
    <name type="scientific">Megaselia scalaris</name>
    <name type="common">Humpbacked fly</name>
    <name type="synonym">Phora scalaris</name>
    <dbReference type="NCBI Taxonomy" id="36166"/>
    <lineage>
        <taxon>Eukaryota</taxon>
        <taxon>Metazoa</taxon>
        <taxon>Ecdysozoa</taxon>
        <taxon>Arthropoda</taxon>
        <taxon>Hexapoda</taxon>
        <taxon>Insecta</taxon>
        <taxon>Pterygota</taxon>
        <taxon>Neoptera</taxon>
        <taxon>Endopterygota</taxon>
        <taxon>Diptera</taxon>
        <taxon>Brachycera</taxon>
        <taxon>Muscomorpha</taxon>
        <taxon>Platypezoidea</taxon>
        <taxon>Phoridae</taxon>
        <taxon>Megaseliini</taxon>
        <taxon>Megaselia</taxon>
    </lineage>
</organism>
<evidence type="ECO:0000313" key="11">
    <source>
        <dbReference type="EnsemblMetazoa" id="MESCA005293-PA"/>
    </source>
</evidence>
<accession>T1GNY0</accession>
<dbReference type="Pfam" id="PF00271">
    <property type="entry name" value="Helicase_C"/>
    <property type="match status" value="1"/>
</dbReference>
<dbReference type="STRING" id="36166.T1GNY0"/>
<dbReference type="InterPro" id="IPR012337">
    <property type="entry name" value="RNaseH-like_sf"/>
</dbReference>
<proteinExistence type="predicted"/>
<evidence type="ECO:0000256" key="3">
    <source>
        <dbReference type="ARBA" id="ARBA00022741"/>
    </source>
</evidence>
<dbReference type="Gene3D" id="3.40.50.2300">
    <property type="match status" value="1"/>
</dbReference>
<dbReference type="GO" id="GO:0036064">
    <property type="term" value="C:ciliary basal body"/>
    <property type="evidence" value="ECO:0007669"/>
    <property type="project" value="TreeGrafter"/>
</dbReference>
<name>T1GNY0_MEGSC</name>
<feature type="compositionally biased region" description="Low complexity" evidence="6">
    <location>
        <begin position="1262"/>
        <end position="1278"/>
    </location>
</feature>
<keyword evidence="5" id="KW-0067">ATP-binding</keyword>
<dbReference type="InterPro" id="IPR011545">
    <property type="entry name" value="DEAD/DEAH_box_helicase_dom"/>
</dbReference>
<dbReference type="InterPro" id="IPR001650">
    <property type="entry name" value="Helicase_C-like"/>
</dbReference>
<feature type="domain" description="PAZ" evidence="7">
    <location>
        <begin position="1572"/>
        <end position="1654"/>
    </location>
</feature>
<dbReference type="SUPFAM" id="SSF52540">
    <property type="entry name" value="P-loop containing nucleoside triphosphate hydrolases"/>
    <property type="match status" value="1"/>
</dbReference>
<dbReference type="GO" id="GO:0015631">
    <property type="term" value="F:tubulin binding"/>
    <property type="evidence" value="ECO:0007669"/>
    <property type="project" value="TreeGrafter"/>
</dbReference>
<dbReference type="GO" id="GO:0031507">
    <property type="term" value="P:heterochromatin formation"/>
    <property type="evidence" value="ECO:0007669"/>
    <property type="project" value="UniProtKB-ARBA"/>
</dbReference>
<evidence type="ECO:0000256" key="5">
    <source>
        <dbReference type="ARBA" id="ARBA00022840"/>
    </source>
</evidence>
<dbReference type="SUPFAM" id="SSF53098">
    <property type="entry name" value="Ribonuclease H-like"/>
    <property type="match status" value="1"/>
</dbReference>
<keyword evidence="1" id="KW-0488">Methylation</keyword>
<dbReference type="InterPro" id="IPR036397">
    <property type="entry name" value="RNaseH_sf"/>
</dbReference>
<feature type="domain" description="Piwi" evidence="8">
    <location>
        <begin position="989"/>
        <end position="1258"/>
    </location>
</feature>
<evidence type="ECO:0000256" key="1">
    <source>
        <dbReference type="ARBA" id="ARBA00022481"/>
    </source>
</evidence>
<keyword evidence="12" id="KW-1185">Reference proteome</keyword>
<dbReference type="GO" id="GO:0036464">
    <property type="term" value="C:cytoplasmic ribonucleoprotein granule"/>
    <property type="evidence" value="ECO:0007669"/>
    <property type="project" value="UniProtKB-ARBA"/>
</dbReference>
<feature type="compositionally biased region" description="Low complexity" evidence="6">
    <location>
        <begin position="1292"/>
        <end position="1305"/>
    </location>
</feature>
<feature type="compositionally biased region" description="Low complexity" evidence="6">
    <location>
        <begin position="1346"/>
        <end position="1355"/>
    </location>
</feature>
<dbReference type="FunFam" id="3.40.50.2300:FF:000404">
    <property type="entry name" value="Argonaut-like protein"/>
    <property type="match status" value="1"/>
</dbReference>
<dbReference type="HOGENOM" id="CLU_242385_0_0_1"/>
<dbReference type="InterPro" id="IPR014001">
    <property type="entry name" value="Helicase_ATP-bd"/>
</dbReference>
<dbReference type="GO" id="GO:0070740">
    <property type="term" value="F:tubulin-glutamic acid ligase activity"/>
    <property type="evidence" value="ECO:0007669"/>
    <property type="project" value="TreeGrafter"/>
</dbReference>
<evidence type="ECO:0000256" key="4">
    <source>
        <dbReference type="ARBA" id="ARBA00022801"/>
    </source>
</evidence>
<dbReference type="GO" id="GO:0034587">
    <property type="term" value="P:piRNA processing"/>
    <property type="evidence" value="ECO:0007669"/>
    <property type="project" value="UniProtKB-ARBA"/>
</dbReference>
<dbReference type="SUPFAM" id="SSF56059">
    <property type="entry name" value="Glutathione synthetase ATP-binding domain-like"/>
    <property type="match status" value="1"/>
</dbReference>
<dbReference type="Pfam" id="PF23278">
    <property type="entry name" value="Piwi_N"/>
    <property type="match status" value="1"/>
</dbReference>
<dbReference type="Pfam" id="PF02171">
    <property type="entry name" value="Piwi"/>
    <property type="match status" value="2"/>
</dbReference>
<dbReference type="SMART" id="SM00487">
    <property type="entry name" value="DEXDc"/>
    <property type="match status" value="1"/>
</dbReference>
<sequence length="1654" mass="187596">PDGSLISTSESEDGYKDYAVKLITEKCPSPSLIATKTLNDDLPKCSDSFLVPSLFPNVPSYLAFSSNLSKGPDVPHEIFKVLKFRVTSVMPKVKTNDWIGVWGKHLKSPCFRTIRPYQKINHLPGSFKIGRKDSCWKNLQKQMTRHGKNEFGFMPKTYILPQDLTTLRKYWPKYSQKNYKWIIKPPASARGTGIKVVNRWAQIPKRKPIIVQKYIERPLLINGSKFDLRLYVLVTSINPLRVYMYHNGLVRFASVKYSSKSDTLNDRCMHLTNYSINKFSSNYSKNEDVNACHGHKWTLKSLWTYLENRNVDTSGLWSAMRNLVLRTILAGENSIYNMIKLNVESKYSTFELFGFDVLLDSELVPWLLEVNISPSLHSDLPLDAHVKAPLVQAVFNTALYNVTETGCGKTLAYTIPIISEVLKRKSETRELNSPLVVIISPGRELAEQIGVVCQKLSSDVKVKTLLGGNMKSIMMNPEFEDVDILVASMGAISKVTTTGIYRMDKVRHVVLDEADTLLDDSFSNKLCYFLRHFPFHKNHIQSNDVVGTQLILASATMPTNIKESLQKIIDTETIHEIVSKNLHRIMPHIEQKFRRINKSERPALLLQLCFFVPEQCRVNCVNLNGDMLRKIRIGQFQKFQAGEVDILSTTDVGSRGLDTTRARHVINFDFPLHIADYIHRCGRVGRVGNRNQCSVTNFISSRREVDLVQRIEHAIRTGGILPNVNANITAIIHQRILRDLKKEGYLAEILEDLTPDDVRCLIIAEDELERKIPRYYNRLLDAWEHKYGRNRSAGIKLLRQYCADKVHLIVPTSPVKKGLWRAIQTVYWRCRAIHCRKSLGNHTRLSPSARIQRLMAYNQRLQKTKASIDVLKDWNLTLDPNLVEVNGRILKNEKIIFGRNMVAFSDNNADWTREFRNKSMFVHIDLKRWIVVMPTKTTREANDFIKLLVQAAGGMHMTISQPQIQTIQDDRNGTYTQALEQAAIKDPQLIMAVVPNINAERYSCIKKKCCVDRAIPSQVIVHKTITPKQGKPSSSLLSVATKVVIQMNAKLQGAPWMIDLPLSGLMMLVLIAVSQHMKGQELSNDISLNMVKALQQFREIHGKLPSRILFFRDGVGDGQLHQVFENEVQHLTKQLDEIYRNAGHPEGCSLAYIIVTKRINTRYFLGQDNPPPGTVVDDVITLPERYDFYLVSQSVRQGTVSPTSYNVIYDTMKLDADKIQMLAYKFCHLYYNWSGTTRVPAVCQYAHKLAFLISQKNNMDQPTRPLGRGRGNRPPLTGVQARVPGTAPINYPAPGMSSGVPGPSGETIRESSGGRGNYTRGRGRPSESAPRRGSEIIGERPPVPYVGPQVPQLPGYSQFTPRPGAPPSNPLAQGRASSHGIAPMADSGAGGDGNGGRGGFRGRRPLSEIIITRPSNLVTKQGQSGKSVSLQTNYFCVTKTPQWNVYQYRVDFVPDIDLARVRRGILSEHKAHFKGYIFDGTVLFTTQALPDKTTEFVSKNREGEPVKIIVKHVGVVQITDNQYLQILNLILRRAMEGLKLQLVGRYLTSIRQQERDIMLCVDIAHKIMRTDTLYHILKRCSSESRNFQDAFKKEVVGSIVLTDYNNKTYRIDEVDFDKNPQSTFSTKDGECSYLDYYMKVGFFLLFYEQYQHRA</sequence>
<evidence type="ECO:0000256" key="2">
    <source>
        <dbReference type="ARBA" id="ARBA00022598"/>
    </source>
</evidence>
<reference evidence="12" key="1">
    <citation type="submission" date="2013-02" db="EMBL/GenBank/DDBJ databases">
        <authorList>
            <person name="Hughes D."/>
        </authorList>
    </citation>
    <scope>NUCLEOTIDE SEQUENCE</scope>
    <source>
        <strain>Durham</strain>
        <strain evidence="12">NC isolate 2 -- Noor lab</strain>
    </source>
</reference>
<feature type="compositionally biased region" description="Basic and acidic residues" evidence="6">
    <location>
        <begin position="1329"/>
        <end position="1338"/>
    </location>
</feature>
<dbReference type="CDD" id="cd18787">
    <property type="entry name" value="SF2_C_DEAD"/>
    <property type="match status" value="1"/>
</dbReference>
<dbReference type="Pfam" id="PF03133">
    <property type="entry name" value="TTL"/>
    <property type="match status" value="1"/>
</dbReference>
<reference evidence="11" key="2">
    <citation type="submission" date="2015-06" db="UniProtKB">
        <authorList>
            <consortium name="EnsemblMetazoa"/>
        </authorList>
    </citation>
    <scope>IDENTIFICATION</scope>
</reference>
<dbReference type="Gene3D" id="3.30.420.10">
    <property type="entry name" value="Ribonuclease H-like superfamily/Ribonuclease H"/>
    <property type="match status" value="1"/>
</dbReference>